<gene>
    <name evidence="2" type="ORF">SG0102_06180</name>
</gene>
<dbReference type="EMBL" id="AP019309">
    <property type="protein sequence ID" value="BBH25684.1"/>
    <property type="molecule type" value="Genomic_DNA"/>
</dbReference>
<dbReference type="AlphaFoldDB" id="A0A3G9JS78"/>
<sequence length="168" mass="18963">MKKRRIRITMNIGIISFMVIFIILSLVTFAILSIVSAKSNMRDAESYATHASYYYTLDTMANEELEKIDTQLAANAKNSTSAKDYFAQLSHVKAINDNITIKDHQISYTLTYREAKMDVTLTALYNAKTYYKIDVWKTTSSALGNSGQVNIYPDTEKSGTIEVWGSNE</sequence>
<evidence type="ECO:0000256" key="1">
    <source>
        <dbReference type="SAM" id="Phobius"/>
    </source>
</evidence>
<evidence type="ECO:0000313" key="3">
    <source>
        <dbReference type="Proteomes" id="UP000268059"/>
    </source>
</evidence>
<proteinExistence type="predicted"/>
<accession>A0A3G9JS78</accession>
<dbReference type="InParanoid" id="A0A3G9JS78"/>
<dbReference type="KEGG" id="ebm:SG0102_06180"/>
<dbReference type="RefSeq" id="WP_125118610.1">
    <property type="nucleotide sequence ID" value="NZ_AP019309.1"/>
</dbReference>
<keyword evidence="1" id="KW-0472">Membrane</keyword>
<reference evidence="2 3" key="1">
    <citation type="submission" date="2018-11" db="EMBL/GenBank/DDBJ databases">
        <title>Novel Erysipelotrichaceae bacterium isolated from small intestine of a swine.</title>
        <authorList>
            <person name="Kim J.S."/>
            <person name="Choe H."/>
            <person name="Lee Y.R."/>
            <person name="Kim K.M."/>
            <person name="Park D.S."/>
        </authorList>
    </citation>
    <scope>NUCLEOTIDE SEQUENCE [LARGE SCALE GENOMIC DNA]</scope>
    <source>
        <strain evidence="2 3">SG0102</strain>
    </source>
</reference>
<protein>
    <recommendedName>
        <fullName evidence="4">Type 4 fimbrial biogenesis protein PilX N-terminal domain-containing protein</fullName>
    </recommendedName>
</protein>
<name>A0A3G9JS78_9FIRM</name>
<feature type="transmembrane region" description="Helical" evidence="1">
    <location>
        <begin position="12"/>
        <end position="35"/>
    </location>
</feature>
<evidence type="ECO:0008006" key="4">
    <source>
        <dbReference type="Google" id="ProtNLM"/>
    </source>
</evidence>
<keyword evidence="3" id="KW-1185">Reference proteome</keyword>
<evidence type="ECO:0000313" key="2">
    <source>
        <dbReference type="EMBL" id="BBH25684.1"/>
    </source>
</evidence>
<keyword evidence="1" id="KW-1133">Transmembrane helix</keyword>
<organism evidence="2 3">
    <name type="scientific">Intestinibaculum porci</name>
    <dbReference type="NCBI Taxonomy" id="2487118"/>
    <lineage>
        <taxon>Bacteria</taxon>
        <taxon>Bacillati</taxon>
        <taxon>Bacillota</taxon>
        <taxon>Erysipelotrichia</taxon>
        <taxon>Erysipelotrichales</taxon>
        <taxon>Erysipelotrichaceae</taxon>
        <taxon>Intestinibaculum</taxon>
    </lineage>
</organism>
<keyword evidence="1" id="KW-0812">Transmembrane</keyword>
<dbReference type="Proteomes" id="UP000268059">
    <property type="component" value="Chromosome"/>
</dbReference>